<evidence type="ECO:0000256" key="1">
    <source>
        <dbReference type="SAM" id="MobiDB-lite"/>
    </source>
</evidence>
<proteinExistence type="predicted"/>
<feature type="region of interest" description="Disordered" evidence="1">
    <location>
        <begin position="50"/>
        <end position="92"/>
    </location>
</feature>
<accession>A0A8H7ZVH4</accession>
<dbReference type="AlphaFoldDB" id="A0A8H7ZVH4"/>
<gene>
    <name evidence="2" type="ORF">BJ554DRAFT_7699</name>
</gene>
<keyword evidence="3" id="KW-1185">Reference proteome</keyword>
<evidence type="ECO:0000313" key="2">
    <source>
        <dbReference type="EMBL" id="KAG5460271.1"/>
    </source>
</evidence>
<feature type="compositionally biased region" description="Basic residues" evidence="1">
    <location>
        <begin position="82"/>
        <end position="92"/>
    </location>
</feature>
<sequence length="103" mass="11407">MPVSCCGTETKILLSQVPRQTPLTPRTASSVLATALFSDILQEIAFPTQPKAKPVHRRRGLLRSRGTRNELTNGAAATVQHGTRRKVGRPQKPAHKRMLWICL</sequence>
<dbReference type="EMBL" id="JAEFCI010005469">
    <property type="protein sequence ID" value="KAG5460271.1"/>
    <property type="molecule type" value="Genomic_DNA"/>
</dbReference>
<comment type="caution">
    <text evidence="2">The sequence shown here is derived from an EMBL/GenBank/DDBJ whole genome shotgun (WGS) entry which is preliminary data.</text>
</comment>
<organism evidence="2 3">
    <name type="scientific">Olpidium bornovanus</name>
    <dbReference type="NCBI Taxonomy" id="278681"/>
    <lineage>
        <taxon>Eukaryota</taxon>
        <taxon>Fungi</taxon>
        <taxon>Fungi incertae sedis</taxon>
        <taxon>Olpidiomycota</taxon>
        <taxon>Olpidiomycotina</taxon>
        <taxon>Olpidiomycetes</taxon>
        <taxon>Olpidiales</taxon>
        <taxon>Olpidiaceae</taxon>
        <taxon>Olpidium</taxon>
    </lineage>
</organism>
<protein>
    <submittedName>
        <fullName evidence="2">Uncharacterized protein</fullName>
    </submittedName>
</protein>
<name>A0A8H7ZVH4_9FUNG</name>
<evidence type="ECO:0000313" key="3">
    <source>
        <dbReference type="Proteomes" id="UP000673691"/>
    </source>
</evidence>
<reference evidence="2 3" key="1">
    <citation type="journal article" name="Sci. Rep.">
        <title>Genome-scale phylogenetic analyses confirm Olpidium as the closest living zoosporic fungus to the non-flagellated, terrestrial fungi.</title>
        <authorList>
            <person name="Chang Y."/>
            <person name="Rochon D."/>
            <person name="Sekimoto S."/>
            <person name="Wang Y."/>
            <person name="Chovatia M."/>
            <person name="Sandor L."/>
            <person name="Salamov A."/>
            <person name="Grigoriev I.V."/>
            <person name="Stajich J.E."/>
            <person name="Spatafora J.W."/>
        </authorList>
    </citation>
    <scope>NUCLEOTIDE SEQUENCE [LARGE SCALE GENOMIC DNA]</scope>
    <source>
        <strain evidence="2">S191</strain>
    </source>
</reference>
<feature type="compositionally biased region" description="Basic residues" evidence="1">
    <location>
        <begin position="53"/>
        <end position="66"/>
    </location>
</feature>
<dbReference type="Proteomes" id="UP000673691">
    <property type="component" value="Unassembled WGS sequence"/>
</dbReference>